<proteinExistence type="predicted"/>
<feature type="region of interest" description="Disordered" evidence="1">
    <location>
        <begin position="25"/>
        <end position="72"/>
    </location>
</feature>
<comment type="caution">
    <text evidence="2">The sequence shown here is derived from an EMBL/GenBank/DDBJ whole genome shotgun (WGS) entry which is preliminary data.</text>
</comment>
<sequence>MNFHNGLLRPSVWLGSVEIAGGWEAFKKQPEERTGGDSSDNEEDHVSESEHDTSTEISADSSESDDETSGIDCNVILGKDKTTEWKDTPRQQRNVRTRAANIVTHLPGVKVVMDVIKLECGIDPLAKERSNKANIEDEKSFDVRFQLTTSVPRERAYRAGFISMRNGARRRGKGPTRRESGARVAAYAEGKIIDLRMTGIKAECMDHGYDVKTEMTFDETPMSVEFPVMKNEDEMSAVYELEWESLSVNPVVGGQTVSSVCPQLLACAASSAEALACRPRVQPVTHGAPPVSSDPTRTEKAYTSGKVPIKSSKMSDFEELCDLDTVKDELKLEVTAEENEILTNRKHHGDTEVIDKNIIEGEDKKTMGE</sequence>
<protein>
    <submittedName>
        <fullName evidence="2">Uncharacterized protein</fullName>
    </submittedName>
</protein>
<gene>
    <name evidence="2" type="ORF">ANN_27862</name>
</gene>
<feature type="compositionally biased region" description="Basic and acidic residues" evidence="1">
    <location>
        <begin position="44"/>
        <end position="54"/>
    </location>
</feature>
<name>A0ABQ8RVC3_PERAM</name>
<feature type="compositionally biased region" description="Basic and acidic residues" evidence="1">
    <location>
        <begin position="25"/>
        <end position="35"/>
    </location>
</feature>
<accession>A0ABQ8RVC3</accession>
<keyword evidence="3" id="KW-1185">Reference proteome</keyword>
<dbReference type="EMBL" id="JAJSOF020000042">
    <property type="protein sequence ID" value="KAJ4425666.1"/>
    <property type="molecule type" value="Genomic_DNA"/>
</dbReference>
<organism evidence="2 3">
    <name type="scientific">Periplaneta americana</name>
    <name type="common">American cockroach</name>
    <name type="synonym">Blatta americana</name>
    <dbReference type="NCBI Taxonomy" id="6978"/>
    <lineage>
        <taxon>Eukaryota</taxon>
        <taxon>Metazoa</taxon>
        <taxon>Ecdysozoa</taxon>
        <taxon>Arthropoda</taxon>
        <taxon>Hexapoda</taxon>
        <taxon>Insecta</taxon>
        <taxon>Pterygota</taxon>
        <taxon>Neoptera</taxon>
        <taxon>Polyneoptera</taxon>
        <taxon>Dictyoptera</taxon>
        <taxon>Blattodea</taxon>
        <taxon>Blattoidea</taxon>
        <taxon>Blattidae</taxon>
        <taxon>Blattinae</taxon>
        <taxon>Periplaneta</taxon>
    </lineage>
</organism>
<dbReference type="Proteomes" id="UP001148838">
    <property type="component" value="Unassembled WGS sequence"/>
</dbReference>
<evidence type="ECO:0000313" key="2">
    <source>
        <dbReference type="EMBL" id="KAJ4425666.1"/>
    </source>
</evidence>
<feature type="region of interest" description="Disordered" evidence="1">
    <location>
        <begin position="284"/>
        <end position="303"/>
    </location>
</feature>
<reference evidence="2 3" key="1">
    <citation type="journal article" date="2022" name="Allergy">
        <title>Genome assembly and annotation of Periplaneta americana reveal a comprehensive cockroach allergen profile.</title>
        <authorList>
            <person name="Wang L."/>
            <person name="Xiong Q."/>
            <person name="Saelim N."/>
            <person name="Wang L."/>
            <person name="Nong W."/>
            <person name="Wan A.T."/>
            <person name="Shi M."/>
            <person name="Liu X."/>
            <person name="Cao Q."/>
            <person name="Hui J.H.L."/>
            <person name="Sookrung N."/>
            <person name="Leung T.F."/>
            <person name="Tungtrongchitr A."/>
            <person name="Tsui S.K.W."/>
        </authorList>
    </citation>
    <scope>NUCLEOTIDE SEQUENCE [LARGE SCALE GENOMIC DNA]</scope>
    <source>
        <strain evidence="2">PWHHKU_190912</strain>
    </source>
</reference>
<evidence type="ECO:0000256" key="1">
    <source>
        <dbReference type="SAM" id="MobiDB-lite"/>
    </source>
</evidence>
<evidence type="ECO:0000313" key="3">
    <source>
        <dbReference type="Proteomes" id="UP001148838"/>
    </source>
</evidence>